<dbReference type="RefSeq" id="XP_013422317.1">
    <property type="nucleotide sequence ID" value="XM_013566863.1"/>
</dbReference>
<keyword evidence="5 6" id="KW-0472">Membrane</keyword>
<evidence type="ECO:0000313" key="7">
    <source>
        <dbReference type="EMBL" id="KEQ68132.1"/>
    </source>
</evidence>
<proteinExistence type="predicted"/>
<feature type="transmembrane region" description="Helical" evidence="6">
    <location>
        <begin position="441"/>
        <end position="461"/>
    </location>
</feature>
<dbReference type="HOGENOM" id="CLU_001265_0_5_1"/>
<keyword evidence="8" id="KW-1185">Reference proteome</keyword>
<dbReference type="OrthoDB" id="6730379at2759"/>
<dbReference type="Gene3D" id="1.20.1250.20">
    <property type="entry name" value="MFS general substrate transporter like domains"/>
    <property type="match status" value="2"/>
</dbReference>
<feature type="transmembrane region" description="Helical" evidence="6">
    <location>
        <begin position="147"/>
        <end position="169"/>
    </location>
</feature>
<evidence type="ECO:0000256" key="6">
    <source>
        <dbReference type="SAM" id="Phobius"/>
    </source>
</evidence>
<dbReference type="GO" id="GO:0016020">
    <property type="term" value="C:membrane"/>
    <property type="evidence" value="ECO:0007669"/>
    <property type="project" value="UniProtKB-SubCell"/>
</dbReference>
<dbReference type="InterPro" id="IPR036259">
    <property type="entry name" value="MFS_trans_sf"/>
</dbReference>
<protein>
    <submittedName>
        <fullName evidence="7">Major facilitator superfamily transporter</fullName>
    </submittedName>
</protein>
<evidence type="ECO:0000256" key="4">
    <source>
        <dbReference type="ARBA" id="ARBA00022989"/>
    </source>
</evidence>
<keyword evidence="3 6" id="KW-0812">Transmembrane</keyword>
<dbReference type="EMBL" id="KL584738">
    <property type="protein sequence ID" value="KEQ68132.1"/>
    <property type="molecule type" value="Genomic_DNA"/>
</dbReference>
<feature type="transmembrane region" description="Helical" evidence="6">
    <location>
        <begin position="410"/>
        <end position="429"/>
    </location>
</feature>
<dbReference type="GO" id="GO:0022857">
    <property type="term" value="F:transmembrane transporter activity"/>
    <property type="evidence" value="ECO:0007669"/>
    <property type="project" value="InterPro"/>
</dbReference>
<keyword evidence="4 6" id="KW-1133">Transmembrane helix</keyword>
<dbReference type="Proteomes" id="UP000027730">
    <property type="component" value="Unassembled WGS sequence"/>
</dbReference>
<feature type="transmembrane region" description="Helical" evidence="6">
    <location>
        <begin position="307"/>
        <end position="326"/>
    </location>
</feature>
<gene>
    <name evidence="7" type="ORF">M436DRAFT_77120</name>
</gene>
<evidence type="ECO:0000256" key="5">
    <source>
        <dbReference type="ARBA" id="ARBA00023136"/>
    </source>
</evidence>
<name>A0A074WE22_9PEZI</name>
<feature type="transmembrane region" description="Helical" evidence="6">
    <location>
        <begin position="378"/>
        <end position="398"/>
    </location>
</feature>
<reference evidence="7 8" key="1">
    <citation type="journal article" date="2014" name="BMC Genomics">
        <title>Genome sequencing of four Aureobasidium pullulans varieties: biotechnological potential, stress tolerance, and description of new species.</title>
        <authorList>
            <person name="Gostin Ar C."/>
            <person name="Ohm R.A."/>
            <person name="Kogej T."/>
            <person name="Sonjak S."/>
            <person name="Turk M."/>
            <person name="Zajc J."/>
            <person name="Zalar P."/>
            <person name="Grube M."/>
            <person name="Sun H."/>
            <person name="Han J."/>
            <person name="Sharma A."/>
            <person name="Chiniquy J."/>
            <person name="Ngan C.Y."/>
            <person name="Lipzen A."/>
            <person name="Barry K."/>
            <person name="Grigoriev I.V."/>
            <person name="Gunde-Cimerman N."/>
        </authorList>
    </citation>
    <scope>NUCLEOTIDE SEQUENCE [LARGE SCALE GENOMIC DNA]</scope>
    <source>
        <strain evidence="7 8">CBS 147.97</strain>
    </source>
</reference>
<dbReference type="InterPro" id="IPR011701">
    <property type="entry name" value="MFS"/>
</dbReference>
<comment type="subcellular location">
    <subcellularLocation>
        <location evidence="1">Membrane</location>
        <topology evidence="1">Multi-pass membrane protein</topology>
    </subcellularLocation>
</comment>
<feature type="transmembrane region" description="Helical" evidence="6">
    <location>
        <begin position="473"/>
        <end position="494"/>
    </location>
</feature>
<feature type="transmembrane region" description="Helical" evidence="6">
    <location>
        <begin position="222"/>
        <end position="243"/>
    </location>
</feature>
<dbReference type="Pfam" id="PF07690">
    <property type="entry name" value="MFS_1"/>
    <property type="match status" value="1"/>
</dbReference>
<dbReference type="PANTHER" id="PTHR43791">
    <property type="entry name" value="PERMEASE-RELATED"/>
    <property type="match status" value="1"/>
</dbReference>
<dbReference type="SUPFAM" id="SSF103473">
    <property type="entry name" value="MFS general substrate transporter"/>
    <property type="match status" value="1"/>
</dbReference>
<dbReference type="AlphaFoldDB" id="A0A074WE22"/>
<dbReference type="PANTHER" id="PTHR43791:SF7">
    <property type="entry name" value="MAJOR FACILITATOR SUPERFAMILY (MFS) PROFILE DOMAIN-CONTAINING PROTEIN"/>
    <property type="match status" value="1"/>
</dbReference>
<evidence type="ECO:0000256" key="2">
    <source>
        <dbReference type="ARBA" id="ARBA00022448"/>
    </source>
</evidence>
<feature type="transmembrane region" description="Helical" evidence="6">
    <location>
        <begin position="346"/>
        <end position="366"/>
    </location>
</feature>
<accession>A0A074WE22</accession>
<evidence type="ECO:0000256" key="3">
    <source>
        <dbReference type="ARBA" id="ARBA00022692"/>
    </source>
</evidence>
<sequence>MSKSWYMHDLLRLSPFDKSSGTGARQDISIYSCYSRSCRPVEKRYQAYRTEQVQSEDKKVSNIEMATLEKHNSVEAGEISDISEEDIVAAEGKYTEEQYKQLRRKIDRYLLPLMWLCYGIQQTDKTALGTQATFGLREDTGLVGQQYSWLTTVFYLVYMIFEFPSNIVLQRHKMGKKFSSQNFTHLVVLRALQGLFECCISPGFILVVGSWYKARDHASRSLVFQSANAGFGIISSLALYGIGKRGSQDPDSEPWRWMSYFLGAMTILVKWLTPKENRMANARIVSNNTGHDRTGVKKWQWYQVRECLIDPCFWFAGINSFLSSLPNGGLTTFAHIINTSFGFTNLQVILLDIPRSAFSILYFVAIGFITSKRSGLRLYFMIVSTIPPFVGFLGMAFIPNNPSMEWTKWGMYFMTVPYAISLFLAWSLVPSNTAGRTKRTFTSSFTFVGYCVGNMAGSQIFKAKDAPYYVPDVVGCAICFGLEFAVLVAWRIILVLRNRGLDKIIANDGLMEEERALRAKKMGEEDKTDFKNPYFRYTL</sequence>
<evidence type="ECO:0000256" key="1">
    <source>
        <dbReference type="ARBA" id="ARBA00004141"/>
    </source>
</evidence>
<keyword evidence="2" id="KW-0813">Transport</keyword>
<evidence type="ECO:0000313" key="8">
    <source>
        <dbReference type="Proteomes" id="UP000027730"/>
    </source>
</evidence>
<organism evidence="7 8">
    <name type="scientific">Aureobasidium namibiae CBS 147.97</name>
    <dbReference type="NCBI Taxonomy" id="1043004"/>
    <lineage>
        <taxon>Eukaryota</taxon>
        <taxon>Fungi</taxon>
        <taxon>Dikarya</taxon>
        <taxon>Ascomycota</taxon>
        <taxon>Pezizomycotina</taxon>
        <taxon>Dothideomycetes</taxon>
        <taxon>Dothideomycetidae</taxon>
        <taxon>Dothideales</taxon>
        <taxon>Saccotheciaceae</taxon>
        <taxon>Aureobasidium</taxon>
    </lineage>
</organism>
<dbReference type="GeneID" id="25415975"/>
<feature type="transmembrane region" description="Helical" evidence="6">
    <location>
        <begin position="255"/>
        <end position="273"/>
    </location>
</feature>